<sequence length="45" mass="5121">MHQTPYHLPLPSHGYLSLSQTFSVLMMQTTLAFAAELHMLLLRGH</sequence>
<keyword evidence="2" id="KW-1185">Reference proteome</keyword>
<gene>
    <name evidence="1" type="ORF">CTRU02_210751</name>
</gene>
<name>A0ACC3YQ27_COLTU</name>
<proteinExistence type="predicted"/>
<organism evidence="1 2">
    <name type="scientific">Colletotrichum truncatum</name>
    <name type="common">Anthracnose fungus</name>
    <name type="synonym">Colletotrichum capsici</name>
    <dbReference type="NCBI Taxonomy" id="5467"/>
    <lineage>
        <taxon>Eukaryota</taxon>
        <taxon>Fungi</taxon>
        <taxon>Dikarya</taxon>
        <taxon>Ascomycota</taxon>
        <taxon>Pezizomycotina</taxon>
        <taxon>Sordariomycetes</taxon>
        <taxon>Hypocreomycetidae</taxon>
        <taxon>Glomerellales</taxon>
        <taxon>Glomerellaceae</taxon>
        <taxon>Colletotrichum</taxon>
        <taxon>Colletotrichum truncatum species complex</taxon>
    </lineage>
</organism>
<evidence type="ECO:0000313" key="2">
    <source>
        <dbReference type="Proteomes" id="UP000805649"/>
    </source>
</evidence>
<reference evidence="1 2" key="1">
    <citation type="journal article" date="2020" name="Phytopathology">
        <title>Genome Sequence Resources of Colletotrichum truncatum, C. plurivorum, C. musicola, and C. sojae: Four Species Pathogenic to Soybean (Glycine max).</title>
        <authorList>
            <person name="Rogerio F."/>
            <person name="Boufleur T.R."/>
            <person name="Ciampi-Guillardi M."/>
            <person name="Sukno S.A."/>
            <person name="Thon M.R."/>
            <person name="Massola Junior N.S."/>
            <person name="Baroncelli R."/>
        </authorList>
    </citation>
    <scope>NUCLEOTIDE SEQUENCE [LARGE SCALE GENOMIC DNA]</scope>
    <source>
        <strain evidence="1 2">CMES1059</strain>
    </source>
</reference>
<protein>
    <submittedName>
        <fullName evidence="1">Uncharacterized protein</fullName>
    </submittedName>
</protein>
<accession>A0ACC3YQ27</accession>
<dbReference type="EMBL" id="VUJX02000007">
    <property type="protein sequence ID" value="KAL0933952.1"/>
    <property type="molecule type" value="Genomic_DNA"/>
</dbReference>
<evidence type="ECO:0000313" key="1">
    <source>
        <dbReference type="EMBL" id="KAL0933952.1"/>
    </source>
</evidence>
<dbReference type="Proteomes" id="UP000805649">
    <property type="component" value="Unassembled WGS sequence"/>
</dbReference>
<comment type="caution">
    <text evidence="1">The sequence shown here is derived from an EMBL/GenBank/DDBJ whole genome shotgun (WGS) entry which is preliminary data.</text>
</comment>